<reference evidence="6" key="3">
    <citation type="submission" date="2025-04" db="UniProtKB">
        <authorList>
            <consortium name="RefSeq"/>
        </authorList>
    </citation>
    <scope>IDENTIFICATION</scope>
    <source>
        <strain evidence="6">Nigerian</strain>
        <tissue evidence="6">Liver and blood</tissue>
    </source>
</reference>
<feature type="chain" id="PRO_5044634067" evidence="1">
    <location>
        <begin position="21"/>
        <end position="294"/>
    </location>
</feature>
<feature type="domain" description="ENPP1-3/EXOG-like endonuclease/phosphodiesterase" evidence="2">
    <location>
        <begin position="59"/>
        <end position="292"/>
    </location>
</feature>
<proteinExistence type="predicted"/>
<evidence type="ECO:0000313" key="5">
    <source>
        <dbReference type="Proteomes" id="UP000008143"/>
    </source>
</evidence>
<dbReference type="Proteomes" id="UP000008143">
    <property type="component" value="Chromosome 3"/>
</dbReference>
<accession>A0A6I8RBG0</accession>
<dbReference type="OrthoDB" id="69221at2759"/>
<dbReference type="SUPFAM" id="SSF54060">
    <property type="entry name" value="His-Me finger endonucleases"/>
    <property type="match status" value="1"/>
</dbReference>
<dbReference type="Xenbase" id="XB-GENE-29095027">
    <property type="gene designation" value="LOC116409498"/>
</dbReference>
<dbReference type="PANTHER" id="PTHR21472">
    <property type="entry name" value="ENDONUCLEASE DOMAIN-CONTAINING 1 PROTEIN ENDOD1"/>
    <property type="match status" value="1"/>
</dbReference>
<gene>
    <name evidence="4 6 7" type="primary">LOC116409498</name>
</gene>
<dbReference type="Pfam" id="PF01223">
    <property type="entry name" value="Endonuclease_NS"/>
    <property type="match status" value="1"/>
</dbReference>
<dbReference type="InterPro" id="IPR020821">
    <property type="entry name" value="ENPP1-3/EXOG-like_nuc-like"/>
</dbReference>
<dbReference type="GeneID" id="116409498"/>
<dbReference type="InterPro" id="IPR044929">
    <property type="entry name" value="DNA/RNA_non-sp_Endonuclease_sf"/>
</dbReference>
<evidence type="ECO:0000313" key="4">
    <source>
        <dbReference type="Ensembl" id="ENSXETP00000082313"/>
    </source>
</evidence>
<dbReference type="GO" id="GO:0003676">
    <property type="term" value="F:nucleic acid binding"/>
    <property type="evidence" value="ECO:0007669"/>
    <property type="project" value="InterPro"/>
</dbReference>
<dbReference type="GO" id="GO:0046872">
    <property type="term" value="F:metal ion binding"/>
    <property type="evidence" value="ECO:0007669"/>
    <property type="project" value="InterPro"/>
</dbReference>
<dbReference type="GO" id="GO:0016787">
    <property type="term" value="F:hydrolase activity"/>
    <property type="evidence" value="ECO:0007669"/>
    <property type="project" value="InterPro"/>
</dbReference>
<dbReference type="AGR" id="Xenbase:XB-GENE-29095027"/>
<evidence type="ECO:0000259" key="3">
    <source>
        <dbReference type="SMART" id="SM00892"/>
    </source>
</evidence>
<reference evidence="4" key="2">
    <citation type="submission" date="2020-05" db="UniProtKB">
        <authorList>
            <consortium name="Ensembl"/>
        </authorList>
    </citation>
    <scope>IDENTIFICATION</scope>
</reference>
<evidence type="ECO:0000313" key="7">
    <source>
        <dbReference type="Xenbase" id="XB-GENE-29095027"/>
    </source>
</evidence>
<dbReference type="InterPro" id="IPR044925">
    <property type="entry name" value="His-Me_finger_sf"/>
</dbReference>
<dbReference type="InterPro" id="IPR001604">
    <property type="entry name" value="Endo_G_ENPP1-like_dom"/>
</dbReference>
<dbReference type="PANTHER" id="PTHR21472:SF25">
    <property type="entry name" value="ENDONUCLEASE DOMAIN-CONTAINING 1 PROTEIN"/>
    <property type="match status" value="1"/>
</dbReference>
<dbReference type="OMA" id="GDEWINH"/>
<keyword evidence="5" id="KW-1185">Reference proteome</keyword>
<keyword evidence="1" id="KW-0732">Signal</keyword>
<protein>
    <submittedName>
        <fullName evidence="4 6">Endonuclease domain-containing 1 protein-like</fullName>
    </submittedName>
</protein>
<organism evidence="4">
    <name type="scientific">Xenopus tropicalis</name>
    <name type="common">Western clawed frog</name>
    <name type="synonym">Silurana tropicalis</name>
    <dbReference type="NCBI Taxonomy" id="8364"/>
    <lineage>
        <taxon>Eukaryota</taxon>
        <taxon>Metazoa</taxon>
        <taxon>Chordata</taxon>
        <taxon>Craniata</taxon>
        <taxon>Vertebrata</taxon>
        <taxon>Euteleostomi</taxon>
        <taxon>Amphibia</taxon>
        <taxon>Batrachia</taxon>
        <taxon>Anura</taxon>
        <taxon>Pipoidea</taxon>
        <taxon>Pipidae</taxon>
        <taxon>Xenopodinae</taxon>
        <taxon>Xenopus</taxon>
        <taxon>Silurana</taxon>
    </lineage>
</organism>
<feature type="domain" description="DNA/RNA non-specific endonuclease/pyrophosphatase/phosphodiesterase" evidence="3">
    <location>
        <begin position="58"/>
        <end position="289"/>
    </location>
</feature>
<dbReference type="KEGG" id="xtr:116409498"/>
<dbReference type="GeneTree" id="ENSGT01030000234592"/>
<name>A0A6I8RBG0_XENTR</name>
<evidence type="ECO:0000259" key="2">
    <source>
        <dbReference type="SMART" id="SM00477"/>
    </source>
</evidence>
<dbReference type="Ensembl" id="ENSXETT00000096372">
    <property type="protein sequence ID" value="ENSXETP00000082313"/>
    <property type="gene ID" value="ENSXETG00000038586"/>
</dbReference>
<dbReference type="SMART" id="SM00477">
    <property type="entry name" value="NUC"/>
    <property type="match status" value="1"/>
</dbReference>
<dbReference type="AlphaFoldDB" id="A0A6I8RBG0"/>
<dbReference type="Bgee" id="ENSXETG00000038586">
    <property type="expression patterns" value="Expressed in liver"/>
</dbReference>
<evidence type="ECO:0000256" key="1">
    <source>
        <dbReference type="SAM" id="SignalP"/>
    </source>
</evidence>
<reference evidence="4" key="1">
    <citation type="journal article" date="2010" name="Science">
        <title>The genome of the Western clawed frog Xenopus tropicalis.</title>
        <authorList>
            <person name="Hellsten U."/>
            <person name="Harland R.M."/>
            <person name="Gilchrist M.J."/>
            <person name="Hendrix D."/>
            <person name="Jurka J."/>
            <person name="Kapitonov V."/>
            <person name="Ovcharenko I."/>
            <person name="Putnam N.H."/>
            <person name="Shu S."/>
            <person name="Taher L."/>
            <person name="Blitz I.L."/>
            <person name="Blumberg B."/>
            <person name="Dichmann D.S."/>
            <person name="Dubchak I."/>
            <person name="Amaya E."/>
            <person name="Detter J.C."/>
            <person name="Fletcher R."/>
            <person name="Gerhard D.S."/>
            <person name="Goodstein D."/>
            <person name="Graves T."/>
            <person name="Grigoriev I.V."/>
            <person name="Grimwood J."/>
            <person name="Kawashima T."/>
            <person name="Lindquist E."/>
            <person name="Lucas S.M."/>
            <person name="Mead P.E."/>
            <person name="Mitros T."/>
            <person name="Ogino H."/>
            <person name="Ohta Y."/>
            <person name="Poliakov A.V."/>
            <person name="Pollet N."/>
            <person name="Robert J."/>
            <person name="Salamov A."/>
            <person name="Sater A.K."/>
            <person name="Schmutz J."/>
            <person name="Terry A."/>
            <person name="Vize P.D."/>
            <person name="Warren W.C."/>
            <person name="Wells D."/>
            <person name="Wills A."/>
            <person name="Wilson R.K."/>
            <person name="Zimmerman L.B."/>
            <person name="Zorn A.M."/>
            <person name="Grainger R."/>
            <person name="Grammer T."/>
            <person name="Khokha M.K."/>
            <person name="Richardson P.M."/>
            <person name="Rokhsar D.S."/>
        </authorList>
    </citation>
    <scope>NUCLEOTIDE SEQUENCE [LARGE SCALE GENOMIC DNA]</scope>
    <source>
        <strain evidence="4">Nigerian</strain>
    </source>
</reference>
<dbReference type="Gene3D" id="3.40.570.10">
    <property type="entry name" value="Extracellular Endonuclease, subunit A"/>
    <property type="match status" value="1"/>
</dbReference>
<dbReference type="InterPro" id="IPR039015">
    <property type="entry name" value="ENDOD1"/>
</dbReference>
<dbReference type="SMART" id="SM00892">
    <property type="entry name" value="Endonuclease_NS"/>
    <property type="match status" value="1"/>
</dbReference>
<sequence length="294" mass="33329">MDIALSLCWLFLAFPHMAETLLSDNFKECKSFFYKKELPSGFQEITEEPDYICQQYKNKIYFATLYDKEKRIPLYSAYIMGKNLKKNHKSRTSSFNVEPQLVDKSLPGNMLPETQTDISISKYKKITRKKASDLLSQSQAIKADYKGRTYTTGTLSPSGHHADSNSRHASLTLTNVAPMTKELNNKIWDKYETEMITITNEFKCATMYVVTGTVPGSEWVNHNNNKRVNIPSHVWSAYCCTEKNGQPIKSGGGIAPNDKSAENIEAKTISELEEELSNQNTNIKIFKDDCAANE</sequence>
<feature type="signal peptide" evidence="1">
    <location>
        <begin position="1"/>
        <end position="20"/>
    </location>
</feature>
<evidence type="ECO:0000313" key="6">
    <source>
        <dbReference type="RefSeq" id="XP_031754016.1"/>
    </source>
</evidence>
<dbReference type="RefSeq" id="XP_031754016.1">
    <property type="nucleotide sequence ID" value="XM_031898156.1"/>
</dbReference>